<dbReference type="InterPro" id="IPR016035">
    <property type="entry name" value="Acyl_Trfase/lysoPLipase"/>
</dbReference>
<protein>
    <recommendedName>
        <fullName evidence="2">PNPLA domain-containing protein</fullName>
    </recommendedName>
</protein>
<dbReference type="SUPFAM" id="SSF52151">
    <property type="entry name" value="FabD/lysophospholipase-like"/>
    <property type="match status" value="1"/>
</dbReference>
<evidence type="ECO:0000256" key="1">
    <source>
        <dbReference type="ARBA" id="ARBA00023098"/>
    </source>
</evidence>
<keyword evidence="1" id="KW-0443">Lipid metabolism</keyword>
<organism evidence="3">
    <name type="scientific">viral metagenome</name>
    <dbReference type="NCBI Taxonomy" id="1070528"/>
    <lineage>
        <taxon>unclassified sequences</taxon>
        <taxon>metagenomes</taxon>
        <taxon>organismal metagenomes</taxon>
    </lineage>
</organism>
<reference evidence="3" key="1">
    <citation type="journal article" date="2020" name="Nature">
        <title>Giant virus diversity and host interactions through global metagenomics.</title>
        <authorList>
            <person name="Schulz F."/>
            <person name="Roux S."/>
            <person name="Paez-Espino D."/>
            <person name="Jungbluth S."/>
            <person name="Walsh D.A."/>
            <person name="Denef V.J."/>
            <person name="McMahon K.D."/>
            <person name="Konstantinidis K.T."/>
            <person name="Eloe-Fadrosh E.A."/>
            <person name="Kyrpides N.C."/>
            <person name="Woyke T."/>
        </authorList>
    </citation>
    <scope>NUCLEOTIDE SEQUENCE</scope>
    <source>
        <strain evidence="3">GVMAG-S-1024976-23</strain>
    </source>
</reference>
<accession>A0A6C0AHC3</accession>
<dbReference type="EMBL" id="MN740603">
    <property type="protein sequence ID" value="QHS78765.1"/>
    <property type="molecule type" value="Genomic_DNA"/>
</dbReference>
<dbReference type="PANTHER" id="PTHR12406">
    <property type="entry name" value="CALCIUM-INDEPENDENT PHOSPHOLIPASE A2 IPLA2 -RELATED"/>
    <property type="match status" value="1"/>
</dbReference>
<dbReference type="GO" id="GO:0055088">
    <property type="term" value="P:lipid homeostasis"/>
    <property type="evidence" value="ECO:0007669"/>
    <property type="project" value="TreeGrafter"/>
</dbReference>
<dbReference type="InterPro" id="IPR002641">
    <property type="entry name" value="PNPLA_dom"/>
</dbReference>
<evidence type="ECO:0000313" key="3">
    <source>
        <dbReference type="EMBL" id="QHS78765.1"/>
    </source>
</evidence>
<dbReference type="GO" id="GO:0016020">
    <property type="term" value="C:membrane"/>
    <property type="evidence" value="ECO:0007669"/>
    <property type="project" value="TreeGrafter"/>
</dbReference>
<dbReference type="Gene3D" id="3.40.1090.10">
    <property type="entry name" value="Cytosolic phospholipase A2 catalytic domain"/>
    <property type="match status" value="1"/>
</dbReference>
<name>A0A6C0AHC3_9ZZZZ</name>
<dbReference type="GO" id="GO:0004806">
    <property type="term" value="F:triacylglycerol lipase activity"/>
    <property type="evidence" value="ECO:0007669"/>
    <property type="project" value="TreeGrafter"/>
</dbReference>
<dbReference type="GO" id="GO:0019433">
    <property type="term" value="P:triglyceride catabolic process"/>
    <property type="evidence" value="ECO:0007669"/>
    <property type="project" value="TreeGrafter"/>
</dbReference>
<dbReference type="GO" id="GO:0005811">
    <property type="term" value="C:lipid droplet"/>
    <property type="evidence" value="ECO:0007669"/>
    <property type="project" value="TreeGrafter"/>
</dbReference>
<sequence length="250" mass="28732">MILHKIKKGIVFHGSGGLLYYYMGIAEYIQNNYDLTNVEFCGVSGGSIPAFILSTGLQVKRIWETCFLDWLSSMNKEEHFLFLSIFSEKSLKKLINNLKNILSENEKDDLFEKINHRLSIRMTRIAFFEMKQEYITNWTSIEDLLECIIASCWIPGIFGSLTRNYKGNEYIDGGFPNSIEDRGDEWIKIKVNTFQNIPEDIKVLLFASSLDTINSPEIAEKLYNQGYADAMSNSSHFIGLQNKHIHQAIC</sequence>
<proteinExistence type="predicted"/>
<dbReference type="GO" id="GO:0005737">
    <property type="term" value="C:cytoplasm"/>
    <property type="evidence" value="ECO:0007669"/>
    <property type="project" value="TreeGrafter"/>
</dbReference>
<evidence type="ECO:0000259" key="2">
    <source>
        <dbReference type="PROSITE" id="PS51635"/>
    </source>
</evidence>
<dbReference type="InterPro" id="IPR033562">
    <property type="entry name" value="PLPL"/>
</dbReference>
<dbReference type="PANTHER" id="PTHR12406:SF7">
    <property type="entry name" value="PATATIN-LIKE PHOSPHOLIPASE DOMAIN-CONTAINING PROTEIN 4"/>
    <property type="match status" value="1"/>
</dbReference>
<dbReference type="Pfam" id="PF01734">
    <property type="entry name" value="Patatin"/>
    <property type="match status" value="1"/>
</dbReference>
<dbReference type="AlphaFoldDB" id="A0A6C0AHC3"/>
<dbReference type="PROSITE" id="PS51635">
    <property type="entry name" value="PNPLA"/>
    <property type="match status" value="1"/>
</dbReference>
<feature type="domain" description="PNPLA" evidence="2">
    <location>
        <begin position="10"/>
        <end position="187"/>
    </location>
</feature>